<evidence type="ECO:0000313" key="2">
    <source>
        <dbReference type="EMBL" id="PQP93730.1"/>
    </source>
</evidence>
<feature type="region of interest" description="Disordered" evidence="1">
    <location>
        <begin position="67"/>
        <end position="90"/>
    </location>
</feature>
<dbReference type="AlphaFoldDB" id="A0A314XQ33"/>
<gene>
    <name evidence="2" type="ORF">Pyn_37276</name>
</gene>
<evidence type="ECO:0000256" key="1">
    <source>
        <dbReference type="SAM" id="MobiDB-lite"/>
    </source>
</evidence>
<protein>
    <submittedName>
        <fullName evidence="2">Uncharacterized protein</fullName>
    </submittedName>
</protein>
<reference evidence="2 3" key="1">
    <citation type="submission" date="2018-02" db="EMBL/GenBank/DDBJ databases">
        <title>Draft genome of wild Prunus yedoensis var. nudiflora.</title>
        <authorList>
            <person name="Baek S."/>
            <person name="Kim J.-H."/>
            <person name="Choi K."/>
            <person name="Kim G.-B."/>
            <person name="Cho A."/>
            <person name="Jang H."/>
            <person name="Shin C.-H."/>
            <person name="Yu H.-J."/>
            <person name="Mun J.-H."/>
        </authorList>
    </citation>
    <scope>NUCLEOTIDE SEQUENCE [LARGE SCALE GENOMIC DNA]</scope>
    <source>
        <strain evidence="3">cv. Jeju island</strain>
        <tissue evidence="2">Leaf</tissue>
    </source>
</reference>
<evidence type="ECO:0000313" key="3">
    <source>
        <dbReference type="Proteomes" id="UP000250321"/>
    </source>
</evidence>
<sequence length="315" mass="32130">MQTGTPSPPPQGSKVKKGSAGPPRPSTPAVAVPRVTAASSARAAVAALTVAPTPKATAVVGARKTLARRTVPSSPPARLSAVAAPGHKRGREAPSFEATTLYLRNIEAALAQSAGAETAAPERPRKRALLVFSEGEDGEEVPPDVVVVEEEATAEVPYVKEASTAEEVVEEAATAEEVVEMLDAETASAEVPAAEEAAYEAAEEAAVEAAEEATTDVPDDEVIIVEPTRTALVEVLSAVSVGPSLATTVPVEPSPSPPSRPSGIVFRLPPQSSPPLSTVAAIMPPVPLSRDSTVVTELEVTGAMVVGVPSLMRAA</sequence>
<accession>A0A314XQ33</accession>
<organism evidence="2 3">
    <name type="scientific">Prunus yedoensis var. nudiflora</name>
    <dbReference type="NCBI Taxonomy" id="2094558"/>
    <lineage>
        <taxon>Eukaryota</taxon>
        <taxon>Viridiplantae</taxon>
        <taxon>Streptophyta</taxon>
        <taxon>Embryophyta</taxon>
        <taxon>Tracheophyta</taxon>
        <taxon>Spermatophyta</taxon>
        <taxon>Magnoliopsida</taxon>
        <taxon>eudicotyledons</taxon>
        <taxon>Gunneridae</taxon>
        <taxon>Pentapetalae</taxon>
        <taxon>rosids</taxon>
        <taxon>fabids</taxon>
        <taxon>Rosales</taxon>
        <taxon>Rosaceae</taxon>
        <taxon>Amygdaloideae</taxon>
        <taxon>Amygdaleae</taxon>
        <taxon>Prunus</taxon>
    </lineage>
</organism>
<proteinExistence type="predicted"/>
<comment type="caution">
    <text evidence="2">The sequence shown here is derived from an EMBL/GenBank/DDBJ whole genome shotgun (WGS) entry which is preliminary data.</text>
</comment>
<feature type="region of interest" description="Disordered" evidence="1">
    <location>
        <begin position="1"/>
        <end position="31"/>
    </location>
</feature>
<dbReference type="EMBL" id="PJQY01002435">
    <property type="protein sequence ID" value="PQP93730.1"/>
    <property type="molecule type" value="Genomic_DNA"/>
</dbReference>
<dbReference type="Proteomes" id="UP000250321">
    <property type="component" value="Unassembled WGS sequence"/>
</dbReference>
<feature type="compositionally biased region" description="Pro residues" evidence="1">
    <location>
        <begin position="1"/>
        <end position="11"/>
    </location>
</feature>
<name>A0A314XQ33_PRUYE</name>
<keyword evidence="3" id="KW-1185">Reference proteome</keyword>